<keyword evidence="1" id="KW-0175">Coiled coil</keyword>
<evidence type="ECO:0000313" key="4">
    <source>
        <dbReference type="Proteomes" id="UP000887226"/>
    </source>
</evidence>
<evidence type="ECO:0000313" key="3">
    <source>
        <dbReference type="EMBL" id="KAG9240009.1"/>
    </source>
</evidence>
<evidence type="ECO:0008006" key="5">
    <source>
        <dbReference type="Google" id="ProtNLM"/>
    </source>
</evidence>
<dbReference type="EMBL" id="MU254645">
    <property type="protein sequence ID" value="KAG9240009.1"/>
    <property type="molecule type" value="Genomic_DNA"/>
</dbReference>
<evidence type="ECO:0000256" key="2">
    <source>
        <dbReference type="SAM" id="MobiDB-lite"/>
    </source>
</evidence>
<proteinExistence type="predicted"/>
<protein>
    <recommendedName>
        <fullName evidence="5">Zn(2)-C6 fungal-type domain-containing protein</fullName>
    </recommendedName>
</protein>
<feature type="coiled-coil region" evidence="1">
    <location>
        <begin position="81"/>
        <end position="140"/>
    </location>
</feature>
<organism evidence="3 4">
    <name type="scientific">Calycina marina</name>
    <dbReference type="NCBI Taxonomy" id="1763456"/>
    <lineage>
        <taxon>Eukaryota</taxon>
        <taxon>Fungi</taxon>
        <taxon>Dikarya</taxon>
        <taxon>Ascomycota</taxon>
        <taxon>Pezizomycotina</taxon>
        <taxon>Leotiomycetes</taxon>
        <taxon>Helotiales</taxon>
        <taxon>Pezizellaceae</taxon>
        <taxon>Calycina</taxon>
    </lineage>
</organism>
<sequence>MSSDKSVKHLQRIALALKIERSILAEEMAPCNFCLRSKRRCIAASASASRCSECIRHGRSSCDFQQKLPTMSDWASIDRQRKKLRDERKETMAKLMRLSKMEEALDEREQKMVELGVSTLEELDAKEAEERARTARLEQSAANLGEASPFLDDFILDPEALSGLPESFWNGMASAEPSSPGPPGFLTGTVGPGPDSSSFA</sequence>
<feature type="region of interest" description="Disordered" evidence="2">
    <location>
        <begin position="167"/>
        <end position="200"/>
    </location>
</feature>
<dbReference type="OrthoDB" id="3563750at2759"/>
<dbReference type="Proteomes" id="UP000887226">
    <property type="component" value="Unassembled WGS sequence"/>
</dbReference>
<name>A0A9P7YUD7_9HELO</name>
<comment type="caution">
    <text evidence="3">The sequence shown here is derived from an EMBL/GenBank/DDBJ whole genome shotgun (WGS) entry which is preliminary data.</text>
</comment>
<evidence type="ECO:0000256" key="1">
    <source>
        <dbReference type="SAM" id="Coils"/>
    </source>
</evidence>
<dbReference type="AlphaFoldDB" id="A0A9P7YUD7"/>
<keyword evidence="4" id="KW-1185">Reference proteome</keyword>
<gene>
    <name evidence="3" type="ORF">BJ878DRAFT_431222</name>
</gene>
<reference evidence="3" key="1">
    <citation type="journal article" date="2021" name="IMA Fungus">
        <title>Genomic characterization of three marine fungi, including Emericellopsis atlantica sp. nov. with signatures of a generalist lifestyle and marine biomass degradation.</title>
        <authorList>
            <person name="Hagestad O.C."/>
            <person name="Hou L."/>
            <person name="Andersen J.H."/>
            <person name="Hansen E.H."/>
            <person name="Altermark B."/>
            <person name="Li C."/>
            <person name="Kuhnert E."/>
            <person name="Cox R.J."/>
            <person name="Crous P.W."/>
            <person name="Spatafora J.W."/>
            <person name="Lail K."/>
            <person name="Amirebrahimi M."/>
            <person name="Lipzen A."/>
            <person name="Pangilinan J."/>
            <person name="Andreopoulos W."/>
            <person name="Hayes R.D."/>
            <person name="Ng V."/>
            <person name="Grigoriev I.V."/>
            <person name="Jackson S.A."/>
            <person name="Sutton T.D.S."/>
            <person name="Dobson A.D.W."/>
            <person name="Rama T."/>
        </authorList>
    </citation>
    <scope>NUCLEOTIDE SEQUENCE</scope>
    <source>
        <strain evidence="3">TRa3180A</strain>
    </source>
</reference>
<accession>A0A9P7YUD7</accession>